<proteinExistence type="predicted"/>
<dbReference type="EMBL" id="GGEC01007473">
    <property type="protein sequence ID" value="MBW87956.1"/>
    <property type="molecule type" value="Transcribed_RNA"/>
</dbReference>
<sequence length="71" mass="8218">MASHTMLPTRLFIMLPCQNENRHQSSNVASIKQQAWHCIKLQARIVFKNYHGKGTLCICNFSIISIKPKQY</sequence>
<organism evidence="1">
    <name type="scientific">Rhizophora mucronata</name>
    <name type="common">Asiatic mangrove</name>
    <dbReference type="NCBI Taxonomy" id="61149"/>
    <lineage>
        <taxon>Eukaryota</taxon>
        <taxon>Viridiplantae</taxon>
        <taxon>Streptophyta</taxon>
        <taxon>Embryophyta</taxon>
        <taxon>Tracheophyta</taxon>
        <taxon>Spermatophyta</taxon>
        <taxon>Magnoliopsida</taxon>
        <taxon>eudicotyledons</taxon>
        <taxon>Gunneridae</taxon>
        <taxon>Pentapetalae</taxon>
        <taxon>rosids</taxon>
        <taxon>fabids</taxon>
        <taxon>Malpighiales</taxon>
        <taxon>Rhizophoraceae</taxon>
        <taxon>Rhizophora</taxon>
    </lineage>
</organism>
<dbReference type="AlphaFoldDB" id="A0A2P2J352"/>
<name>A0A2P2J352_RHIMU</name>
<accession>A0A2P2J352</accession>
<evidence type="ECO:0000313" key="1">
    <source>
        <dbReference type="EMBL" id="MBW87956.1"/>
    </source>
</evidence>
<protein>
    <submittedName>
        <fullName evidence="1">Uncharacterized protein</fullName>
    </submittedName>
</protein>
<reference evidence="1" key="1">
    <citation type="submission" date="2018-02" db="EMBL/GenBank/DDBJ databases">
        <title>Rhizophora mucronata_Transcriptome.</title>
        <authorList>
            <person name="Meera S.P."/>
            <person name="Sreeshan A."/>
            <person name="Augustine A."/>
        </authorList>
    </citation>
    <scope>NUCLEOTIDE SEQUENCE</scope>
    <source>
        <tissue evidence="1">Leaf</tissue>
    </source>
</reference>